<dbReference type="GeneID" id="54358083"/>
<dbReference type="InterPro" id="IPR041681">
    <property type="entry name" value="PH_9"/>
</dbReference>
<organism evidence="3">
    <name type="scientific">Dissoconium aciculare CBS 342.82</name>
    <dbReference type="NCBI Taxonomy" id="1314786"/>
    <lineage>
        <taxon>Eukaryota</taxon>
        <taxon>Fungi</taxon>
        <taxon>Dikarya</taxon>
        <taxon>Ascomycota</taxon>
        <taxon>Pezizomycotina</taxon>
        <taxon>Dothideomycetes</taxon>
        <taxon>Dothideomycetidae</taxon>
        <taxon>Mycosphaerellales</taxon>
        <taxon>Dissoconiaceae</taxon>
        <taxon>Dissoconium</taxon>
    </lineage>
</organism>
<feature type="non-terminal residue" evidence="3">
    <location>
        <position position="62"/>
    </location>
</feature>
<proteinExistence type="predicted"/>
<accession>A0A6J3LP13</accession>
<evidence type="ECO:0000313" key="3">
    <source>
        <dbReference type="RefSeq" id="XP_033454742.1"/>
    </source>
</evidence>
<reference evidence="3" key="2">
    <citation type="submission" date="2020-04" db="EMBL/GenBank/DDBJ databases">
        <authorList>
            <consortium name="NCBI Genome Project"/>
        </authorList>
    </citation>
    <scope>NUCLEOTIDE SEQUENCE</scope>
    <source>
        <strain evidence="3">CBS 342.82</strain>
    </source>
</reference>
<name>A0A6J3LP13_9PEZI</name>
<dbReference type="SUPFAM" id="SSF50729">
    <property type="entry name" value="PH domain-like"/>
    <property type="match status" value="1"/>
</dbReference>
<dbReference type="RefSeq" id="XP_033454742.1">
    <property type="nucleotide sequence ID" value="XM_033600283.1"/>
</dbReference>
<gene>
    <name evidence="3" type="ORF">K489DRAFT_294901</name>
</gene>
<dbReference type="PANTHER" id="PTHR37283:SF1">
    <property type="entry name" value="PH DOMAIN-CONTAINING PROTEIN YHR131C"/>
    <property type="match status" value="1"/>
</dbReference>
<dbReference type="Gene3D" id="2.30.29.30">
    <property type="entry name" value="Pleckstrin-homology domain (PH domain)/Phosphotyrosine-binding domain (PTB)"/>
    <property type="match status" value="1"/>
</dbReference>
<evidence type="ECO:0000259" key="1">
    <source>
        <dbReference type="Pfam" id="PF15410"/>
    </source>
</evidence>
<feature type="non-terminal residue" evidence="3">
    <location>
        <position position="1"/>
    </location>
</feature>
<dbReference type="Pfam" id="PF15410">
    <property type="entry name" value="PH_9"/>
    <property type="match status" value="1"/>
</dbReference>
<reference evidence="3" key="3">
    <citation type="submission" date="2025-08" db="UniProtKB">
        <authorList>
            <consortium name="RefSeq"/>
        </authorList>
    </citation>
    <scope>IDENTIFICATION</scope>
    <source>
        <strain evidence="3">CBS 342.82</strain>
    </source>
</reference>
<dbReference type="Proteomes" id="UP000504637">
    <property type="component" value="Unplaced"/>
</dbReference>
<evidence type="ECO:0000313" key="2">
    <source>
        <dbReference type="Proteomes" id="UP000504637"/>
    </source>
</evidence>
<reference evidence="3" key="1">
    <citation type="submission" date="2020-01" db="EMBL/GenBank/DDBJ databases">
        <authorList>
            <consortium name="DOE Joint Genome Institute"/>
            <person name="Haridas S."/>
            <person name="Albert R."/>
            <person name="Binder M."/>
            <person name="Bloem J."/>
            <person name="Labutti K."/>
            <person name="Salamov A."/>
            <person name="Andreopoulos B."/>
            <person name="Baker S.E."/>
            <person name="Barry K."/>
            <person name="Bills G."/>
            <person name="Bluhm B.H."/>
            <person name="Cannon C."/>
            <person name="Castanera R."/>
            <person name="Culley D.E."/>
            <person name="Daum C."/>
            <person name="Ezra D."/>
            <person name="Gonzalez J.B."/>
            <person name="Henrissat B."/>
            <person name="Kuo A."/>
            <person name="Liang C."/>
            <person name="Lipzen A."/>
            <person name="Lutzoni F."/>
            <person name="Magnuson J."/>
            <person name="Mondo S."/>
            <person name="Nolan M."/>
            <person name="Ohm R."/>
            <person name="Pangilinan J."/>
            <person name="Park H.-J."/>
            <person name="Ramirez L."/>
            <person name="Alfaro M."/>
            <person name="Sun H."/>
            <person name="Tritt A."/>
            <person name="Yoshinaga Y."/>
            <person name="Zwiers L.-H."/>
            <person name="Turgeon B.G."/>
            <person name="Goodwin S.B."/>
            <person name="Spatafora J.W."/>
            <person name="Crous P.W."/>
            <person name="Grigoriev I.V."/>
        </authorList>
    </citation>
    <scope>NUCLEOTIDE SEQUENCE</scope>
    <source>
        <strain evidence="3">CBS 342.82</strain>
    </source>
</reference>
<dbReference type="PANTHER" id="PTHR37283">
    <property type="entry name" value="PH DOMAIN-CONTAINING PROTEIN YHR131C"/>
    <property type="match status" value="1"/>
</dbReference>
<dbReference type="InterPro" id="IPR011993">
    <property type="entry name" value="PH-like_dom_sf"/>
</dbReference>
<dbReference type="OrthoDB" id="3644660at2759"/>
<keyword evidence="2" id="KW-1185">Reference proteome</keyword>
<protein>
    <recommendedName>
        <fullName evidence="1">Pleckstrin homology domain-containing protein</fullName>
    </recommendedName>
</protein>
<dbReference type="AlphaFoldDB" id="A0A6J3LP13"/>
<feature type="domain" description="Pleckstrin homology" evidence="1">
    <location>
        <begin position="5"/>
        <end position="50"/>
    </location>
</feature>
<sequence>SLQGAQAGLATDYHKKSFVFRLRVEGYQFLCATGNFAAAISWVDALNAAIAVSVDLDERKEP</sequence>